<keyword evidence="3" id="KW-1185">Reference proteome</keyword>
<accession>D7CPI5</accession>
<dbReference type="Proteomes" id="UP000000378">
    <property type="component" value="Chromosome"/>
</dbReference>
<dbReference type="KEGG" id="slp:Slip_1866"/>
<evidence type="ECO:0000313" key="3">
    <source>
        <dbReference type="Proteomes" id="UP000000378"/>
    </source>
</evidence>
<evidence type="ECO:0000256" key="1">
    <source>
        <dbReference type="SAM" id="Coils"/>
    </source>
</evidence>
<gene>
    <name evidence="2" type="ordered locus">Slip_1866</name>
</gene>
<dbReference type="OrthoDB" id="9781752at2"/>
<dbReference type="EMBL" id="CP002048">
    <property type="protein sequence ID" value="ADI02620.1"/>
    <property type="molecule type" value="Genomic_DNA"/>
</dbReference>
<feature type="coiled-coil region" evidence="1">
    <location>
        <begin position="293"/>
        <end position="320"/>
    </location>
</feature>
<dbReference type="InterPro" id="IPR027417">
    <property type="entry name" value="P-loop_NTPase"/>
</dbReference>
<name>D7CPI5_SYNLT</name>
<organism evidence="2 3">
    <name type="scientific">Syntrophothermus lipocalidus (strain DSM 12680 / TGB-C1)</name>
    <dbReference type="NCBI Taxonomy" id="643648"/>
    <lineage>
        <taxon>Bacteria</taxon>
        <taxon>Bacillati</taxon>
        <taxon>Bacillota</taxon>
        <taxon>Clostridia</taxon>
        <taxon>Eubacteriales</taxon>
        <taxon>Syntrophomonadaceae</taxon>
        <taxon>Syntrophothermus</taxon>
    </lineage>
</organism>
<dbReference type="AlphaFoldDB" id="D7CPI5"/>
<evidence type="ECO:0000313" key="2">
    <source>
        <dbReference type="EMBL" id="ADI02620.1"/>
    </source>
</evidence>
<sequence>MNKRGRIRYLLASSNTGQGYSSFLPALINELNKVYILKGAPGSGRSTFIRQVGLALATKGYETDFFVSPFNASSLEGVIFPQLGLGVVNGDLECKIEARYPGIAGEVINLGEHWDREQLVEHQQEIRDLVNEIQKHVELSRGLLKEASRVKEGLKSFWVTGLNLERVEALVTRLVTEILDRIPTERHYFGSTLSPQGFVSYIDQLSGSCACRYVLQGPPGSGKSTVLLALGERALARGCQVEFYHDGLNPDSLNMIIMTSLGVAVVDASGLTLTARPGDIIIDTRECIESEPEDFFEHEINEAQRRLDALVEEASAVLSKAEFCRKRLQKIYSRAMDFSEIERIQAQIIEEIQ</sequence>
<protein>
    <recommendedName>
        <fullName evidence="4">ATPase</fullName>
    </recommendedName>
</protein>
<dbReference type="eggNOG" id="COG1198">
    <property type="taxonomic scope" value="Bacteria"/>
</dbReference>
<dbReference type="SUPFAM" id="SSF52540">
    <property type="entry name" value="P-loop containing nucleoside triphosphate hydrolases"/>
    <property type="match status" value="1"/>
</dbReference>
<reference evidence="3" key="1">
    <citation type="journal article" date="2010" name="Stand. Genomic Sci.">
        <title>Complete genome sequence of Syntrophothermus lipocalidus type strain (TGB-C1T).</title>
        <authorList>
            <consortium name="US DOE Joint Genome Institute (JGI-PGF)"/>
            <person name="Djao O."/>
            <person name="Zhang X."/>
            <person name="Lucas S."/>
            <person name="Lapidus A."/>
            <person name="Glavina Del Rio T."/>
            <person name="Nolan M."/>
            <person name="Tice H."/>
            <person name="Cheng J."/>
            <person name="Han C."/>
            <person name="Tapia R."/>
            <person name="Goodwin L."/>
            <person name="Pitluck S."/>
            <person name="Liolios K."/>
            <person name="Ivanova N."/>
            <person name="Mavromatis K."/>
            <person name="Mikhailova N."/>
            <person name="Ovchinnikova G."/>
            <person name="Pati A."/>
            <person name="Brambilla E."/>
            <person name="Chen A."/>
            <person name="Palaniappan K."/>
            <person name="Land M."/>
            <person name="Hauser L."/>
            <person name="Chang Y."/>
            <person name="Jeffries C."/>
            <person name="Rohde M."/>
            <person name="Sikorski J."/>
            <person name="Spring S."/>
            <person name="Goker M."/>
            <person name="Detter J."/>
            <person name="Woyke T."/>
            <person name="Bristow J."/>
            <person name="Eisen J."/>
            <person name="Markowitz V."/>
            <person name="Hugenholtz P."/>
            <person name="Kyrpides N."/>
            <person name="Klenk H."/>
        </authorList>
    </citation>
    <scope>NUCLEOTIDE SEQUENCE [LARGE SCALE GENOMIC DNA]</scope>
    <source>
        <strain evidence="3">DSM 12680 / TGB-C1</strain>
    </source>
</reference>
<reference evidence="2 3" key="2">
    <citation type="journal article" date="2010" name="Stand. Genomic Sci.">
        <title>Complete genome sequence of Syntrophothermus lipocalidus type strain (TGB-C1).</title>
        <authorList>
            <person name="Djao O.D."/>
            <person name="Zhang X."/>
            <person name="Lucas S."/>
            <person name="Lapidus A."/>
            <person name="Del Rio T.G."/>
            <person name="Nolan M."/>
            <person name="Tice H."/>
            <person name="Cheng J.F."/>
            <person name="Han C."/>
            <person name="Tapia R."/>
            <person name="Goodwin L."/>
            <person name="Pitluck S."/>
            <person name="Liolios K."/>
            <person name="Ivanova N."/>
            <person name="Mavromatis K."/>
            <person name="Mikhailova N."/>
            <person name="Ovchinnikova G."/>
            <person name="Pati A."/>
            <person name="Brambilla E."/>
            <person name="Chen A."/>
            <person name="Palaniappan K."/>
            <person name="Land M."/>
            <person name="Hauser L."/>
            <person name="Chang Y.J."/>
            <person name="Jeffries C.D."/>
            <person name="Rohde M."/>
            <person name="Sikorski J."/>
            <person name="Spring S."/>
            <person name="Goker M."/>
            <person name="Detter J.C."/>
            <person name="Woyke T."/>
            <person name="Bristow J."/>
            <person name="Eisen J.A."/>
            <person name="Markowitz V."/>
            <person name="Hugenholtz P."/>
            <person name="Kyrpides N.C."/>
            <person name="Klenk H.P."/>
        </authorList>
    </citation>
    <scope>NUCLEOTIDE SEQUENCE [LARGE SCALE GENOMIC DNA]</scope>
    <source>
        <strain evidence="3">DSM 12680 / TGB-C1</strain>
    </source>
</reference>
<evidence type="ECO:0008006" key="4">
    <source>
        <dbReference type="Google" id="ProtNLM"/>
    </source>
</evidence>
<dbReference type="RefSeq" id="WP_013176022.1">
    <property type="nucleotide sequence ID" value="NC_014220.1"/>
</dbReference>
<keyword evidence="1" id="KW-0175">Coiled coil</keyword>
<proteinExistence type="predicted"/>
<dbReference type="HOGENOM" id="CLU_063820_0_0_9"/>
<dbReference type="STRING" id="643648.Slip_1866"/>